<accession>A0A1D7U4Q7</accession>
<dbReference type="KEGG" id="bvv:BHK69_19445"/>
<protein>
    <submittedName>
        <fullName evidence="1">Uncharacterized protein</fullName>
    </submittedName>
</protein>
<gene>
    <name evidence="1" type="ORF">BHK69_19445</name>
</gene>
<evidence type="ECO:0000313" key="2">
    <source>
        <dbReference type="Proteomes" id="UP000094969"/>
    </source>
</evidence>
<proteinExistence type="predicted"/>
<keyword evidence="2" id="KW-1185">Reference proteome</keyword>
<dbReference type="Proteomes" id="UP000094969">
    <property type="component" value="Chromosome"/>
</dbReference>
<sequence length="98" mass="10030">MSRASGDYALLASIFGEHPVEQMALQSQLSGLHSIRTRWPGCANVWQDTAVGRGAGVSVAEAGMSFGWGATGLGVARRVGTGCGLLGCRILVDGVVIG</sequence>
<evidence type="ECO:0000313" key="1">
    <source>
        <dbReference type="EMBL" id="AOO82331.1"/>
    </source>
</evidence>
<dbReference type="EMBL" id="CP017147">
    <property type="protein sequence ID" value="AOO82331.1"/>
    <property type="molecule type" value="Genomic_DNA"/>
</dbReference>
<name>A0A1D7U4Q7_9HYPH</name>
<reference evidence="1 2" key="1">
    <citation type="journal article" date="2015" name="Antonie Van Leeuwenhoek">
        <title>Bosea vaviloviae sp. nov., a new species of slow-growing rhizobia isolated from nodules of the relict species Vavilovia formosa (Stev.) Fed.</title>
        <authorList>
            <person name="Safronova V.I."/>
            <person name="Kuznetsova I.G."/>
            <person name="Sazanova A.L."/>
            <person name="Kimeklis A.K."/>
            <person name="Belimov A.A."/>
            <person name="Andronov E.E."/>
            <person name="Pinaev A.G."/>
            <person name="Chizhevskaya E.P."/>
            <person name="Pukhaev A.R."/>
            <person name="Popov K.P."/>
            <person name="Willems A."/>
            <person name="Tikhonovich I.A."/>
        </authorList>
    </citation>
    <scope>NUCLEOTIDE SEQUENCE [LARGE SCALE GENOMIC DNA]</scope>
    <source>
        <strain evidence="1 2">Vaf18</strain>
    </source>
</reference>
<organism evidence="1 2">
    <name type="scientific">Bosea vaviloviae</name>
    <dbReference type="NCBI Taxonomy" id="1526658"/>
    <lineage>
        <taxon>Bacteria</taxon>
        <taxon>Pseudomonadati</taxon>
        <taxon>Pseudomonadota</taxon>
        <taxon>Alphaproteobacteria</taxon>
        <taxon>Hyphomicrobiales</taxon>
        <taxon>Boseaceae</taxon>
        <taxon>Bosea</taxon>
    </lineage>
</organism>
<dbReference type="AlphaFoldDB" id="A0A1D7U4Q7"/>